<dbReference type="Proteomes" id="UP000799291">
    <property type="component" value="Unassembled WGS sequence"/>
</dbReference>
<gene>
    <name evidence="7" type="ORF">K458DRAFT_418523</name>
</gene>
<dbReference type="AlphaFoldDB" id="A0A6G1J1H7"/>
<keyword evidence="1" id="KW-0479">Metal-binding</keyword>
<feature type="region of interest" description="Disordered" evidence="5">
    <location>
        <begin position="1"/>
        <end position="20"/>
    </location>
</feature>
<evidence type="ECO:0000256" key="4">
    <source>
        <dbReference type="PROSITE-ProRule" id="PRU00042"/>
    </source>
</evidence>
<dbReference type="InterPro" id="IPR022755">
    <property type="entry name" value="Znf_C2H2_jaz"/>
</dbReference>
<evidence type="ECO:0000256" key="5">
    <source>
        <dbReference type="SAM" id="MobiDB-lite"/>
    </source>
</evidence>
<dbReference type="OrthoDB" id="3799393at2759"/>
<evidence type="ECO:0000256" key="1">
    <source>
        <dbReference type="ARBA" id="ARBA00022723"/>
    </source>
</evidence>
<sequence>MPTAAAAGTQPNGQVAGATTSALRGEPVAASTVFKCGACSKEFGSKKARQQHKKSVRHKTASAGTAVVGPGAATPGRNTGRVPSAPTTTRSIAATHSSVLGVDSTIDRYHADDDELDGSDPESDDSDDSDDRASRDLQWHGGSFGNDDQDWSVCDKDCGWCGHCADGLDI</sequence>
<evidence type="ECO:0000313" key="7">
    <source>
        <dbReference type="EMBL" id="KAF2684248.1"/>
    </source>
</evidence>
<protein>
    <recommendedName>
        <fullName evidence="6">C2H2-type domain-containing protein</fullName>
    </recommendedName>
</protein>
<accession>A0A6G1J1H7</accession>
<evidence type="ECO:0000313" key="8">
    <source>
        <dbReference type="Proteomes" id="UP000799291"/>
    </source>
</evidence>
<evidence type="ECO:0000256" key="3">
    <source>
        <dbReference type="ARBA" id="ARBA00022833"/>
    </source>
</evidence>
<dbReference type="PROSITE" id="PS50157">
    <property type="entry name" value="ZINC_FINGER_C2H2_2"/>
    <property type="match status" value="1"/>
</dbReference>
<keyword evidence="3" id="KW-0862">Zinc</keyword>
<feature type="compositionally biased region" description="Basic residues" evidence="5">
    <location>
        <begin position="46"/>
        <end position="60"/>
    </location>
</feature>
<dbReference type="EMBL" id="MU005582">
    <property type="protein sequence ID" value="KAF2684248.1"/>
    <property type="molecule type" value="Genomic_DNA"/>
</dbReference>
<evidence type="ECO:0000259" key="6">
    <source>
        <dbReference type="PROSITE" id="PS50157"/>
    </source>
</evidence>
<feature type="compositionally biased region" description="Acidic residues" evidence="5">
    <location>
        <begin position="112"/>
        <end position="130"/>
    </location>
</feature>
<feature type="compositionally biased region" description="Low complexity" evidence="5">
    <location>
        <begin position="63"/>
        <end position="76"/>
    </location>
</feature>
<organism evidence="7 8">
    <name type="scientific">Lentithecium fluviatile CBS 122367</name>
    <dbReference type="NCBI Taxonomy" id="1168545"/>
    <lineage>
        <taxon>Eukaryota</taxon>
        <taxon>Fungi</taxon>
        <taxon>Dikarya</taxon>
        <taxon>Ascomycota</taxon>
        <taxon>Pezizomycotina</taxon>
        <taxon>Dothideomycetes</taxon>
        <taxon>Pleosporomycetidae</taxon>
        <taxon>Pleosporales</taxon>
        <taxon>Massarineae</taxon>
        <taxon>Lentitheciaceae</taxon>
        <taxon>Lentithecium</taxon>
    </lineage>
</organism>
<keyword evidence="2 4" id="KW-0863">Zinc-finger</keyword>
<dbReference type="InterPro" id="IPR036236">
    <property type="entry name" value="Znf_C2H2_sf"/>
</dbReference>
<keyword evidence="8" id="KW-1185">Reference proteome</keyword>
<name>A0A6G1J1H7_9PLEO</name>
<feature type="compositionally biased region" description="Polar residues" evidence="5">
    <location>
        <begin position="9"/>
        <end position="20"/>
    </location>
</feature>
<proteinExistence type="predicted"/>
<evidence type="ECO:0000256" key="2">
    <source>
        <dbReference type="ARBA" id="ARBA00022771"/>
    </source>
</evidence>
<feature type="compositionally biased region" description="Polar residues" evidence="5">
    <location>
        <begin position="85"/>
        <end position="98"/>
    </location>
</feature>
<dbReference type="InterPro" id="IPR013087">
    <property type="entry name" value="Znf_C2H2_type"/>
</dbReference>
<reference evidence="7" key="1">
    <citation type="journal article" date="2020" name="Stud. Mycol.">
        <title>101 Dothideomycetes genomes: a test case for predicting lifestyles and emergence of pathogens.</title>
        <authorList>
            <person name="Haridas S."/>
            <person name="Albert R."/>
            <person name="Binder M."/>
            <person name="Bloem J."/>
            <person name="Labutti K."/>
            <person name="Salamov A."/>
            <person name="Andreopoulos B."/>
            <person name="Baker S."/>
            <person name="Barry K."/>
            <person name="Bills G."/>
            <person name="Bluhm B."/>
            <person name="Cannon C."/>
            <person name="Castanera R."/>
            <person name="Culley D."/>
            <person name="Daum C."/>
            <person name="Ezra D."/>
            <person name="Gonzalez J."/>
            <person name="Henrissat B."/>
            <person name="Kuo A."/>
            <person name="Liang C."/>
            <person name="Lipzen A."/>
            <person name="Lutzoni F."/>
            <person name="Magnuson J."/>
            <person name="Mondo S."/>
            <person name="Nolan M."/>
            <person name="Ohm R."/>
            <person name="Pangilinan J."/>
            <person name="Park H.-J."/>
            <person name="Ramirez L."/>
            <person name="Alfaro M."/>
            <person name="Sun H."/>
            <person name="Tritt A."/>
            <person name="Yoshinaga Y."/>
            <person name="Zwiers L.-H."/>
            <person name="Turgeon B."/>
            <person name="Goodwin S."/>
            <person name="Spatafora J."/>
            <person name="Crous P."/>
            <person name="Grigoriev I."/>
        </authorList>
    </citation>
    <scope>NUCLEOTIDE SEQUENCE</scope>
    <source>
        <strain evidence="7">CBS 122367</strain>
    </source>
</reference>
<dbReference type="Pfam" id="PF12171">
    <property type="entry name" value="zf-C2H2_jaz"/>
    <property type="match status" value="1"/>
</dbReference>
<dbReference type="PROSITE" id="PS00028">
    <property type="entry name" value="ZINC_FINGER_C2H2_1"/>
    <property type="match status" value="1"/>
</dbReference>
<feature type="domain" description="C2H2-type" evidence="6">
    <location>
        <begin position="34"/>
        <end position="63"/>
    </location>
</feature>
<feature type="region of interest" description="Disordered" evidence="5">
    <location>
        <begin position="43"/>
        <end position="149"/>
    </location>
</feature>
<dbReference type="SUPFAM" id="SSF57667">
    <property type="entry name" value="beta-beta-alpha zinc fingers"/>
    <property type="match status" value="1"/>
</dbReference>
<dbReference type="GO" id="GO:0008270">
    <property type="term" value="F:zinc ion binding"/>
    <property type="evidence" value="ECO:0007669"/>
    <property type="project" value="UniProtKB-KW"/>
</dbReference>